<organism evidence="1">
    <name type="scientific">Arundo donax</name>
    <name type="common">Giant reed</name>
    <name type="synonym">Donax arundinaceus</name>
    <dbReference type="NCBI Taxonomy" id="35708"/>
    <lineage>
        <taxon>Eukaryota</taxon>
        <taxon>Viridiplantae</taxon>
        <taxon>Streptophyta</taxon>
        <taxon>Embryophyta</taxon>
        <taxon>Tracheophyta</taxon>
        <taxon>Spermatophyta</taxon>
        <taxon>Magnoliopsida</taxon>
        <taxon>Liliopsida</taxon>
        <taxon>Poales</taxon>
        <taxon>Poaceae</taxon>
        <taxon>PACMAD clade</taxon>
        <taxon>Arundinoideae</taxon>
        <taxon>Arundineae</taxon>
        <taxon>Arundo</taxon>
    </lineage>
</organism>
<reference evidence="1" key="2">
    <citation type="journal article" date="2015" name="Data Brief">
        <title>Shoot transcriptome of the giant reed, Arundo donax.</title>
        <authorList>
            <person name="Barrero R.A."/>
            <person name="Guerrero F.D."/>
            <person name="Moolhuijzen P."/>
            <person name="Goolsby J.A."/>
            <person name="Tidwell J."/>
            <person name="Bellgard S.E."/>
            <person name="Bellgard M.I."/>
        </authorList>
    </citation>
    <scope>NUCLEOTIDE SEQUENCE</scope>
    <source>
        <tissue evidence="1">Shoot tissue taken approximately 20 cm above the soil surface</tissue>
    </source>
</reference>
<reference evidence="1" key="1">
    <citation type="submission" date="2014-09" db="EMBL/GenBank/DDBJ databases">
        <authorList>
            <person name="Magalhaes I.L.F."/>
            <person name="Oliveira U."/>
            <person name="Santos F.R."/>
            <person name="Vidigal T.H.D.A."/>
            <person name="Brescovit A.D."/>
            <person name="Santos A.J."/>
        </authorList>
    </citation>
    <scope>NUCLEOTIDE SEQUENCE</scope>
    <source>
        <tissue evidence="1">Shoot tissue taken approximately 20 cm above the soil surface</tissue>
    </source>
</reference>
<sequence length="60" mass="7072">MFNCFVSILENFSDLRQKYCSDMYSFKVHRISVYARCRAYCTRSELFVTPCSSIILISLD</sequence>
<accession>A0A0A8ZJJ6</accession>
<dbReference type="EMBL" id="GBRH01258914">
    <property type="protein sequence ID" value="JAD38981.1"/>
    <property type="molecule type" value="Transcribed_RNA"/>
</dbReference>
<dbReference type="AlphaFoldDB" id="A0A0A8ZJJ6"/>
<evidence type="ECO:0000313" key="1">
    <source>
        <dbReference type="EMBL" id="JAD38981.1"/>
    </source>
</evidence>
<proteinExistence type="predicted"/>
<name>A0A0A8ZJJ6_ARUDO</name>
<protein>
    <submittedName>
        <fullName evidence="1">Uncharacterized protein</fullName>
    </submittedName>
</protein>